<protein>
    <submittedName>
        <fullName evidence="1">Uncharacterized protein</fullName>
    </submittedName>
</protein>
<dbReference type="Proteomes" id="UP001141327">
    <property type="component" value="Unassembled WGS sequence"/>
</dbReference>
<accession>A0ABQ8UG78</accession>
<name>A0ABQ8UG78_9EUKA</name>
<dbReference type="EMBL" id="JAPMOS010000039">
    <property type="protein sequence ID" value="KAJ4457778.1"/>
    <property type="molecule type" value="Genomic_DNA"/>
</dbReference>
<keyword evidence="2" id="KW-1185">Reference proteome</keyword>
<proteinExistence type="predicted"/>
<comment type="caution">
    <text evidence="1">The sequence shown here is derived from an EMBL/GenBank/DDBJ whole genome shotgun (WGS) entry which is preliminary data.</text>
</comment>
<evidence type="ECO:0000313" key="1">
    <source>
        <dbReference type="EMBL" id="KAJ4457778.1"/>
    </source>
</evidence>
<organism evidence="1 2">
    <name type="scientific">Paratrimastix pyriformis</name>
    <dbReference type="NCBI Taxonomy" id="342808"/>
    <lineage>
        <taxon>Eukaryota</taxon>
        <taxon>Metamonada</taxon>
        <taxon>Preaxostyla</taxon>
        <taxon>Paratrimastigidae</taxon>
        <taxon>Paratrimastix</taxon>
    </lineage>
</organism>
<evidence type="ECO:0000313" key="2">
    <source>
        <dbReference type="Proteomes" id="UP001141327"/>
    </source>
</evidence>
<reference evidence="1" key="1">
    <citation type="journal article" date="2022" name="bioRxiv">
        <title>Genomics of Preaxostyla Flagellates Illuminates Evolutionary Transitions and the Path Towards Mitochondrial Loss.</title>
        <authorList>
            <person name="Novak L.V.F."/>
            <person name="Treitli S.C."/>
            <person name="Pyrih J."/>
            <person name="Halakuc P."/>
            <person name="Pipaliya S.V."/>
            <person name="Vacek V."/>
            <person name="Brzon O."/>
            <person name="Soukal P."/>
            <person name="Eme L."/>
            <person name="Dacks J.B."/>
            <person name="Karnkowska A."/>
            <person name="Elias M."/>
            <person name="Hampl V."/>
        </authorList>
    </citation>
    <scope>NUCLEOTIDE SEQUENCE</scope>
    <source>
        <strain evidence="1">RCP-MX</strain>
    </source>
</reference>
<gene>
    <name evidence="1" type="ORF">PAPYR_6583</name>
</gene>
<sequence length="161" mass="18082">MNPFFFPHFADCFPPIVGICRVFSFDRPLATRMKSPRFGSSCLVVPAHELVPTTKQKSSSRIILIPLMFTFFARSAVPPSADDGIFPELGRLLQATAPIIWTQRTSSRWSPSRSSEGPLVNIFRDPPSLQEGLLWSLHEVRSRPKFPVPCSMRARPDELGV</sequence>